<feature type="compositionally biased region" description="Basic and acidic residues" evidence="1">
    <location>
        <begin position="464"/>
        <end position="473"/>
    </location>
</feature>
<reference evidence="2 3" key="1">
    <citation type="journal article" date="2017" name="Genome Biol. Evol.">
        <title>Phytophthora megakarya and P. palmivora, closely related causal agents of cacao black pod rot, underwent increases in genome sizes and gene numbers by different mechanisms.</title>
        <authorList>
            <person name="Ali S.S."/>
            <person name="Shao J."/>
            <person name="Lary D.J."/>
            <person name="Kronmiller B."/>
            <person name="Shen D."/>
            <person name="Strem M.D."/>
            <person name="Amoako-Attah I."/>
            <person name="Akrofi A.Y."/>
            <person name="Begoude B.A."/>
            <person name="Ten Hoopen G.M."/>
            <person name="Coulibaly K."/>
            <person name="Kebe B.I."/>
            <person name="Melnick R.L."/>
            <person name="Guiltinan M.J."/>
            <person name="Tyler B.M."/>
            <person name="Meinhardt L.W."/>
            <person name="Bailey B.A."/>
        </authorList>
    </citation>
    <scope>NUCLEOTIDE SEQUENCE [LARGE SCALE GENOMIC DNA]</scope>
    <source>
        <strain evidence="3">sbr112.9</strain>
    </source>
</reference>
<proteinExistence type="predicted"/>
<feature type="compositionally biased region" description="Gly residues" evidence="1">
    <location>
        <begin position="397"/>
        <end position="406"/>
    </location>
</feature>
<feature type="compositionally biased region" description="Acidic residues" evidence="1">
    <location>
        <begin position="436"/>
        <end position="451"/>
    </location>
</feature>
<evidence type="ECO:0000313" key="2">
    <source>
        <dbReference type="EMBL" id="POM63768.1"/>
    </source>
</evidence>
<evidence type="ECO:0000313" key="3">
    <source>
        <dbReference type="Proteomes" id="UP000237271"/>
    </source>
</evidence>
<dbReference type="Proteomes" id="UP000237271">
    <property type="component" value="Unassembled WGS sequence"/>
</dbReference>
<feature type="compositionally biased region" description="Gly residues" evidence="1">
    <location>
        <begin position="497"/>
        <end position="512"/>
    </location>
</feature>
<comment type="caution">
    <text evidence="2">The sequence shown here is derived from an EMBL/GenBank/DDBJ whole genome shotgun (WGS) entry which is preliminary data.</text>
</comment>
<feature type="compositionally biased region" description="Acidic residues" evidence="1">
    <location>
        <begin position="381"/>
        <end position="395"/>
    </location>
</feature>
<dbReference type="AlphaFoldDB" id="A0A2P4XDZ1"/>
<feature type="region of interest" description="Disordered" evidence="1">
    <location>
        <begin position="309"/>
        <end position="529"/>
    </location>
</feature>
<evidence type="ECO:0000256" key="1">
    <source>
        <dbReference type="SAM" id="MobiDB-lite"/>
    </source>
</evidence>
<sequence length="822" mass="90859">MSSGSPLTRRADEATDLNREHICSLESLEMMCANQGREIGHYRAEVSRLREERDTLQASLESDRVIGMEPSSTAPEISALEAQIVDLNQGLDNRIDEIRPLQAHIDDLARDRGNLESTIHHLASEMDQAGGEILDHQQANPNAIWIASGRMPNPPFLRRRRACAGPDLNWIGLKRSYFYLDPIALIADLRILIRSLGRQIFYPRDLPKPISTRSFGSATPYKIRSSDLAAHRNRSASDTTRLQTLEGDLTRARHDVEVAQKAYADRERTITENQAQIRTLSRDLGKVVRERDALCHEYTATFQRLTSISATIGAPPPQTQLRLDPGSDTDQPAGGIPRSPSAETSGSEDQDVDTSKFKRSRSRSSSPSPSRPQKKRSVPLEAEDESMDEEDESEFDLGGGSAGGGSPSPDQASTPPSKDVEPSRSSGEVIEVGSGSDDDDEENAEATDDLYEAQTLMAISQSRSEARRRDHASPQRRSVGGSGGSPGGSDGSDSDTGSGGQGNGSGPTGGSGPANPPPGRQPPRITFVPQVPFPEGRCIPGRRIVRVMAAADIDPWIESRLANQILIAMTVNFLFPILPFRPDWIFPHRPTIYTSPTAPAFCGHLITEANVKALQAAEPWRVIRNTLPPISFEADVGGRLGIFVRQYRDFEASELIAYWESIHKFPITAAMIAQSPWLGSFAKQRNNRRSHAGNRWKRILLTLIQAMIEGWCDLDLLLDPFFLHFSKRTDEVAWYPGIEARRANLADPQLDRREQADLLEALVDTDTADPWRNHYRDHTADHPARHLPRLDRKLFGLQVAHVSHLPRSILIGSRPTSIGQDL</sequence>
<keyword evidence="3" id="KW-1185">Reference proteome</keyword>
<accession>A0A2P4XDZ1</accession>
<organism evidence="2 3">
    <name type="scientific">Phytophthora palmivora</name>
    <dbReference type="NCBI Taxonomy" id="4796"/>
    <lineage>
        <taxon>Eukaryota</taxon>
        <taxon>Sar</taxon>
        <taxon>Stramenopiles</taxon>
        <taxon>Oomycota</taxon>
        <taxon>Peronosporomycetes</taxon>
        <taxon>Peronosporales</taxon>
        <taxon>Peronosporaceae</taxon>
        <taxon>Phytophthora</taxon>
    </lineage>
</organism>
<feature type="compositionally biased region" description="Low complexity" evidence="1">
    <location>
        <begin position="423"/>
        <end position="435"/>
    </location>
</feature>
<name>A0A2P4XDZ1_9STRA</name>
<feature type="compositionally biased region" description="Gly residues" evidence="1">
    <location>
        <begin position="480"/>
        <end position="490"/>
    </location>
</feature>
<dbReference type="EMBL" id="NCKW01011312">
    <property type="protein sequence ID" value="POM63768.1"/>
    <property type="molecule type" value="Genomic_DNA"/>
</dbReference>
<gene>
    <name evidence="2" type="ORF">PHPALM_20789</name>
</gene>
<protein>
    <submittedName>
        <fullName evidence="2">Uncharacterized protein</fullName>
    </submittedName>
</protein>